<comment type="caution">
    <text evidence="1">The sequence shown here is derived from an EMBL/GenBank/DDBJ whole genome shotgun (WGS) entry which is preliminary data.</text>
</comment>
<dbReference type="EMBL" id="CM042883">
    <property type="protein sequence ID" value="KAI4378572.1"/>
    <property type="molecule type" value="Genomic_DNA"/>
</dbReference>
<evidence type="ECO:0000313" key="2">
    <source>
        <dbReference type="Proteomes" id="UP001057402"/>
    </source>
</evidence>
<name>A0ACB9RJF1_9MYRT</name>
<sequence>MDGNGSQWHPHDRDWIPLRRLQVPQEEVCCRLHLCSLLLLRPGPPPGSRPSTRSSALATSPSCSCTCPLQTGVRPSSPSSTRPRLGSGTPSTDVFAHIFALQQQVAYLQAQLMNARAQMLAQNLASSGWNVADTNRNSPKSSLDSIDRHSYDLDVLCRGNWCSKRWGRGRWERLPL</sequence>
<organism evidence="1 2">
    <name type="scientific">Melastoma candidum</name>
    <dbReference type="NCBI Taxonomy" id="119954"/>
    <lineage>
        <taxon>Eukaryota</taxon>
        <taxon>Viridiplantae</taxon>
        <taxon>Streptophyta</taxon>
        <taxon>Embryophyta</taxon>
        <taxon>Tracheophyta</taxon>
        <taxon>Spermatophyta</taxon>
        <taxon>Magnoliopsida</taxon>
        <taxon>eudicotyledons</taxon>
        <taxon>Gunneridae</taxon>
        <taxon>Pentapetalae</taxon>
        <taxon>rosids</taxon>
        <taxon>malvids</taxon>
        <taxon>Myrtales</taxon>
        <taxon>Melastomataceae</taxon>
        <taxon>Melastomatoideae</taxon>
        <taxon>Melastomateae</taxon>
        <taxon>Melastoma</taxon>
    </lineage>
</organism>
<dbReference type="Proteomes" id="UP001057402">
    <property type="component" value="Chromosome 4"/>
</dbReference>
<evidence type="ECO:0000313" key="1">
    <source>
        <dbReference type="EMBL" id="KAI4378572.1"/>
    </source>
</evidence>
<keyword evidence="2" id="KW-1185">Reference proteome</keyword>
<gene>
    <name evidence="1" type="ORF">MLD38_016032</name>
</gene>
<accession>A0ACB9RJF1</accession>
<proteinExistence type="predicted"/>
<protein>
    <submittedName>
        <fullName evidence="1">Uncharacterized protein</fullName>
    </submittedName>
</protein>
<reference evidence="2" key="1">
    <citation type="journal article" date="2023" name="Front. Plant Sci.">
        <title>Chromosomal-level genome assembly of Melastoma candidum provides insights into trichome evolution.</title>
        <authorList>
            <person name="Zhong Y."/>
            <person name="Wu W."/>
            <person name="Sun C."/>
            <person name="Zou P."/>
            <person name="Liu Y."/>
            <person name="Dai S."/>
            <person name="Zhou R."/>
        </authorList>
    </citation>
    <scope>NUCLEOTIDE SEQUENCE [LARGE SCALE GENOMIC DNA]</scope>
</reference>